<protein>
    <submittedName>
        <fullName evidence="1">Uncharacterized protein</fullName>
    </submittedName>
</protein>
<evidence type="ECO:0000313" key="2">
    <source>
        <dbReference type="Proteomes" id="UP001499843"/>
    </source>
</evidence>
<dbReference type="Proteomes" id="UP001499843">
    <property type="component" value="Unassembled WGS sequence"/>
</dbReference>
<comment type="caution">
    <text evidence="1">The sequence shown here is derived from an EMBL/GenBank/DDBJ whole genome shotgun (WGS) entry which is preliminary data.</text>
</comment>
<name>A0ABN3D2N3_9ACTN</name>
<organism evidence="1 2">
    <name type="scientific">Nonomuraea monospora</name>
    <dbReference type="NCBI Taxonomy" id="568818"/>
    <lineage>
        <taxon>Bacteria</taxon>
        <taxon>Bacillati</taxon>
        <taxon>Actinomycetota</taxon>
        <taxon>Actinomycetes</taxon>
        <taxon>Streptosporangiales</taxon>
        <taxon>Streptosporangiaceae</taxon>
        <taxon>Nonomuraea</taxon>
    </lineage>
</organism>
<evidence type="ECO:0000313" key="1">
    <source>
        <dbReference type="EMBL" id="GAA2216065.1"/>
    </source>
</evidence>
<gene>
    <name evidence="1" type="ORF">GCM10009850_115340</name>
</gene>
<sequence length="107" mass="11778">MTETPNPRFHDATAIFASENDSYDFKATGPVRRAKVYDQRGRLVGDVWTDDRHAAGFTLVDDPAPDMGHVAGRMDQILAQAYKAGVPAGEVLNPALYVPDFEMRVTP</sequence>
<keyword evidence="2" id="KW-1185">Reference proteome</keyword>
<proteinExistence type="predicted"/>
<dbReference type="RefSeq" id="WP_344495315.1">
    <property type="nucleotide sequence ID" value="NZ_BAAAQX010000060.1"/>
</dbReference>
<accession>A0ABN3D2N3</accession>
<dbReference type="EMBL" id="BAAAQX010000060">
    <property type="protein sequence ID" value="GAA2216065.1"/>
    <property type="molecule type" value="Genomic_DNA"/>
</dbReference>
<reference evidence="1 2" key="1">
    <citation type="journal article" date="2019" name="Int. J. Syst. Evol. Microbiol.">
        <title>The Global Catalogue of Microorganisms (GCM) 10K type strain sequencing project: providing services to taxonomists for standard genome sequencing and annotation.</title>
        <authorList>
            <consortium name="The Broad Institute Genomics Platform"/>
            <consortium name="The Broad Institute Genome Sequencing Center for Infectious Disease"/>
            <person name="Wu L."/>
            <person name="Ma J."/>
        </authorList>
    </citation>
    <scope>NUCLEOTIDE SEQUENCE [LARGE SCALE GENOMIC DNA]</scope>
    <source>
        <strain evidence="1 2">JCM 16114</strain>
    </source>
</reference>